<evidence type="ECO:0000313" key="3">
    <source>
        <dbReference type="Proteomes" id="UP000886785"/>
    </source>
</evidence>
<dbReference type="Proteomes" id="UP000886785">
    <property type="component" value="Unassembled WGS sequence"/>
</dbReference>
<dbReference type="SUPFAM" id="SSF82171">
    <property type="entry name" value="DPP6 N-terminal domain-like"/>
    <property type="match status" value="1"/>
</dbReference>
<dbReference type="InterPro" id="IPR011044">
    <property type="entry name" value="Quino_amine_DH_bsu"/>
</dbReference>
<evidence type="ECO:0000259" key="1">
    <source>
        <dbReference type="Pfam" id="PF14583"/>
    </source>
</evidence>
<organism evidence="2 3">
    <name type="scientific">Candidatus Gallacutalibacter pullicola</name>
    <dbReference type="NCBI Taxonomy" id="2840830"/>
    <lineage>
        <taxon>Bacteria</taxon>
        <taxon>Bacillati</taxon>
        <taxon>Bacillota</taxon>
        <taxon>Clostridia</taxon>
        <taxon>Eubacteriales</taxon>
        <taxon>Candidatus Gallacutalibacter</taxon>
    </lineage>
</organism>
<dbReference type="PANTHER" id="PTHR36842">
    <property type="entry name" value="PROTEIN TOLB HOMOLOG"/>
    <property type="match status" value="1"/>
</dbReference>
<proteinExistence type="predicted"/>
<feature type="domain" description="Oligogalacturonate lyase" evidence="1">
    <location>
        <begin position="13"/>
        <end position="348"/>
    </location>
</feature>
<dbReference type="InterPro" id="IPR015943">
    <property type="entry name" value="WD40/YVTN_repeat-like_dom_sf"/>
</dbReference>
<protein>
    <submittedName>
        <fullName evidence="2">PD40 domain-containing protein</fullName>
    </submittedName>
</protein>
<evidence type="ECO:0000313" key="2">
    <source>
        <dbReference type="EMBL" id="HIR57843.1"/>
    </source>
</evidence>
<comment type="caution">
    <text evidence="2">The sequence shown here is derived from an EMBL/GenBank/DDBJ whole genome shotgun (WGS) entry which is preliminary data.</text>
</comment>
<dbReference type="PANTHER" id="PTHR36842:SF1">
    <property type="entry name" value="PROTEIN TOLB"/>
    <property type="match status" value="1"/>
</dbReference>
<dbReference type="AlphaFoldDB" id="A0A9D1DRT8"/>
<dbReference type="Gene3D" id="2.130.10.10">
    <property type="entry name" value="YVTN repeat-like/Quinoprotein amine dehydrogenase"/>
    <property type="match status" value="1"/>
</dbReference>
<sequence length="349" mass="39979">MKGDISYFVPQEMHDSGISPRLVRITDPAYACNHLYFHNRSFTPDDKKIIFESTRDGGNNLFELDLSDNSVRQLTEGYQLDYFGYPSRDGKKVFFGADGCIKTVDLETLEEEIIVRAQDLVGPKVTKCSGAFPSWDGKKLVCFYEADPDYGLIVTDLATREAKIIIHGEQPLRHCQFCPNDSNLLVYAHEGTWEKIQARMWLIHADGSGNRRVRDHDDGDYEAAGHEFWGNTGKRLYFTVRREGKVFFSYFDVTENKEVTMFELDNEHGTVTQDDRYVICDSKRGNGEMYIVKIETGEVRVLCYQKMSWLKTMSLYHPHVTVSYHTNKAIFTSDGFGKPGVFVADIPEF</sequence>
<dbReference type="GO" id="GO:0047487">
    <property type="term" value="F:oligogalacturonide lyase activity"/>
    <property type="evidence" value="ECO:0007669"/>
    <property type="project" value="InterPro"/>
</dbReference>
<reference evidence="2" key="1">
    <citation type="submission" date="2020-10" db="EMBL/GenBank/DDBJ databases">
        <authorList>
            <person name="Gilroy R."/>
        </authorList>
    </citation>
    <scope>NUCLEOTIDE SEQUENCE</scope>
    <source>
        <strain evidence="2">ChiSjej1B19-7085</strain>
    </source>
</reference>
<dbReference type="Pfam" id="PF14583">
    <property type="entry name" value="Pectate_lyase22"/>
    <property type="match status" value="1"/>
</dbReference>
<gene>
    <name evidence="2" type="ORF">IAA54_09235</name>
</gene>
<dbReference type="InterPro" id="IPR027946">
    <property type="entry name" value="Ogl_dom"/>
</dbReference>
<accession>A0A9D1DRT8</accession>
<dbReference type="GO" id="GO:0045490">
    <property type="term" value="P:pectin catabolic process"/>
    <property type="evidence" value="ECO:0007669"/>
    <property type="project" value="InterPro"/>
</dbReference>
<dbReference type="EMBL" id="DVHF01000108">
    <property type="protein sequence ID" value="HIR57843.1"/>
    <property type="molecule type" value="Genomic_DNA"/>
</dbReference>
<reference evidence="2" key="2">
    <citation type="journal article" date="2021" name="PeerJ">
        <title>Extensive microbial diversity within the chicken gut microbiome revealed by metagenomics and culture.</title>
        <authorList>
            <person name="Gilroy R."/>
            <person name="Ravi A."/>
            <person name="Getino M."/>
            <person name="Pursley I."/>
            <person name="Horton D.L."/>
            <person name="Alikhan N.F."/>
            <person name="Baker D."/>
            <person name="Gharbi K."/>
            <person name="Hall N."/>
            <person name="Watson M."/>
            <person name="Adriaenssens E.M."/>
            <person name="Foster-Nyarko E."/>
            <person name="Jarju S."/>
            <person name="Secka A."/>
            <person name="Antonio M."/>
            <person name="Oren A."/>
            <person name="Chaudhuri R.R."/>
            <person name="La Ragione R."/>
            <person name="Hildebrand F."/>
            <person name="Pallen M.J."/>
        </authorList>
    </citation>
    <scope>NUCLEOTIDE SEQUENCE</scope>
    <source>
        <strain evidence="2">ChiSjej1B19-7085</strain>
    </source>
</reference>
<name>A0A9D1DRT8_9FIRM</name>
<dbReference type="SUPFAM" id="SSF50969">
    <property type="entry name" value="YVTN repeat-like/Quinoprotein amine dehydrogenase"/>
    <property type="match status" value="1"/>
</dbReference>